<evidence type="ECO:0000313" key="2">
    <source>
        <dbReference type="Proteomes" id="UP000183569"/>
    </source>
</evidence>
<organism evidence="1 2">
    <name type="scientific">Kosakonia sacchari</name>
    <dbReference type="NCBI Taxonomy" id="1158459"/>
    <lineage>
        <taxon>Bacteria</taxon>
        <taxon>Pseudomonadati</taxon>
        <taxon>Pseudomonadota</taxon>
        <taxon>Gammaproteobacteria</taxon>
        <taxon>Enterobacterales</taxon>
        <taxon>Enterobacteriaceae</taxon>
        <taxon>Kosakonia</taxon>
    </lineage>
</organism>
<accession>A0A1G4Y0I0</accession>
<comment type="caution">
    <text evidence="1">The sequence shown here is derived from an EMBL/GenBank/DDBJ whole genome shotgun (WGS) entry which is preliminary data.</text>
</comment>
<dbReference type="Gene3D" id="1.10.530.10">
    <property type="match status" value="1"/>
</dbReference>
<protein>
    <submittedName>
        <fullName evidence="1">Predicted chitinase</fullName>
    </submittedName>
</protein>
<dbReference type="AlphaFoldDB" id="A0A1G4Y0I0"/>
<dbReference type="Gene3D" id="2.70.70.10">
    <property type="entry name" value="Glucose Permease (Domain IIA)"/>
    <property type="match status" value="1"/>
</dbReference>
<dbReference type="GeneID" id="23845148"/>
<evidence type="ECO:0000313" key="1">
    <source>
        <dbReference type="EMBL" id="SCX46873.1"/>
    </source>
</evidence>
<sequence>MIISPPYLRPHSKNESDDGWVSKMIPVDVSRGFPINGKESWHGGVHIKHNDSSHPPEMLRAIADGTIVFIREPAEKEKTKKEPLNYNGYTDNGCIIIKHETEIGSGENCKVMFYSMYMHLNFISNALFVGKNIGRKDSLGTTGMVDGVNAIHMQIYCEDQYIEKITGRSQPHLDTSKNGRVDVCFGDIHFYIPSGTPFYNGKSIDGVTVVEENTPIYTNNRELFLTIETKGEKRTITTRQNGKEDGQFDIVGESINDASGLNENNMYEYALKGYPDSISSGYELLRFGRVLNCESKPLSDKSNNYWLEVSYPGGRGFINIASESVKKYSDADFPHWIGWVLVTDDSDIDSQCNSNVVINSKDECRSRLICRFPFEWDQNTLEQRLGWLQEKNETVDPPLDKDSWEKLLDHARALCISGDIPKNRVWHFDPRSFITLFRKCNWLSAEELEKVYPDNLYPLKALEKIGTSPKDIREKYREIINRCLEKYFITTPTRKSHFFGQGAIESGMLSLMIEGAASFSRNPTHSSFSSEKNGYYNPLPGGYLDYLNGRLGNIEPGDGPKFRGRGMKQLTGRENYSKYWGYRGWIDLEKYPMNYKGFINGWWRPVNLIKAPAIADPQLLSISPYNCIDAGAWYWIAGARTAGFRPINAKIVELDVSHEHSKIVTKAINGAYTDEERRWKETIRISHILMD</sequence>
<dbReference type="InterPro" id="IPR023346">
    <property type="entry name" value="Lysozyme-like_dom_sf"/>
</dbReference>
<dbReference type="InterPro" id="IPR011055">
    <property type="entry name" value="Dup_hybrid_motif"/>
</dbReference>
<name>A0A1G4Y0I0_9ENTR</name>
<dbReference type="RefSeq" id="WP_040016502.1">
    <property type="nucleotide sequence ID" value="NZ_FMUI01000004.1"/>
</dbReference>
<gene>
    <name evidence="1" type="ORF">SAMN02927897_01712</name>
</gene>
<dbReference type="SUPFAM" id="SSF53955">
    <property type="entry name" value="Lysozyme-like"/>
    <property type="match status" value="1"/>
</dbReference>
<proteinExistence type="predicted"/>
<dbReference type="Proteomes" id="UP000183569">
    <property type="component" value="Unassembled WGS sequence"/>
</dbReference>
<dbReference type="EMBL" id="FMUI01000004">
    <property type="protein sequence ID" value="SCX46873.1"/>
    <property type="molecule type" value="Genomic_DNA"/>
</dbReference>
<reference evidence="1 2" key="1">
    <citation type="submission" date="2016-10" db="EMBL/GenBank/DDBJ databases">
        <authorList>
            <person name="Varghese N."/>
            <person name="Submissions S."/>
        </authorList>
    </citation>
    <scope>NUCLEOTIDE SEQUENCE [LARGE SCALE GENOMIC DNA]</scope>
    <source>
        <strain evidence="1 2">CGMCC 1.12102</strain>
    </source>
</reference>